<dbReference type="SUPFAM" id="SSF47473">
    <property type="entry name" value="EF-hand"/>
    <property type="match status" value="1"/>
</dbReference>
<proteinExistence type="predicted"/>
<dbReference type="PROSITE" id="PS50222">
    <property type="entry name" value="EF_HAND_2"/>
    <property type="match status" value="2"/>
</dbReference>
<dbReference type="Pfam" id="PF13202">
    <property type="entry name" value="EF-hand_5"/>
    <property type="match status" value="2"/>
</dbReference>
<dbReference type="RefSeq" id="WP_200235531.1">
    <property type="nucleotide sequence ID" value="NZ_NRRV01000013.1"/>
</dbReference>
<dbReference type="EMBL" id="NRRV01000013">
    <property type="protein sequence ID" value="MBK1630554.1"/>
    <property type="molecule type" value="Genomic_DNA"/>
</dbReference>
<organism evidence="4 5">
    <name type="scientific">Thiohalocapsa halophila</name>
    <dbReference type="NCBI Taxonomy" id="69359"/>
    <lineage>
        <taxon>Bacteria</taxon>
        <taxon>Pseudomonadati</taxon>
        <taxon>Pseudomonadota</taxon>
        <taxon>Gammaproteobacteria</taxon>
        <taxon>Chromatiales</taxon>
        <taxon>Chromatiaceae</taxon>
        <taxon>Thiohalocapsa</taxon>
    </lineage>
</organism>
<keyword evidence="5" id="KW-1185">Reference proteome</keyword>
<feature type="compositionally biased region" description="Basic and acidic residues" evidence="1">
    <location>
        <begin position="102"/>
        <end position="124"/>
    </location>
</feature>
<dbReference type="InterPro" id="IPR018247">
    <property type="entry name" value="EF_Hand_1_Ca_BS"/>
</dbReference>
<evidence type="ECO:0000313" key="5">
    <source>
        <dbReference type="Proteomes" id="UP000748752"/>
    </source>
</evidence>
<dbReference type="Proteomes" id="UP000748752">
    <property type="component" value="Unassembled WGS sequence"/>
</dbReference>
<accession>A0ABS1CF84</accession>
<feature type="domain" description="EF-hand" evidence="3">
    <location>
        <begin position="79"/>
        <end position="105"/>
    </location>
</feature>
<evidence type="ECO:0000313" key="4">
    <source>
        <dbReference type="EMBL" id="MBK1630554.1"/>
    </source>
</evidence>
<feature type="domain" description="EF-hand" evidence="3">
    <location>
        <begin position="36"/>
        <end position="62"/>
    </location>
</feature>
<evidence type="ECO:0000256" key="1">
    <source>
        <dbReference type="SAM" id="MobiDB-lite"/>
    </source>
</evidence>
<dbReference type="InterPro" id="IPR002048">
    <property type="entry name" value="EF_hand_dom"/>
</dbReference>
<keyword evidence="2" id="KW-0732">Signal</keyword>
<dbReference type="InterPro" id="IPR011992">
    <property type="entry name" value="EF-hand-dom_pair"/>
</dbReference>
<name>A0ABS1CF84_9GAMM</name>
<gene>
    <name evidence="4" type="ORF">CKO31_07300</name>
</gene>
<protein>
    <recommendedName>
        <fullName evidence="3">EF-hand domain-containing protein</fullName>
    </recommendedName>
</protein>
<feature type="signal peptide" evidence="2">
    <location>
        <begin position="1"/>
        <end position="24"/>
    </location>
</feature>
<dbReference type="PROSITE" id="PS00018">
    <property type="entry name" value="EF_HAND_1"/>
    <property type="match status" value="2"/>
</dbReference>
<evidence type="ECO:0000259" key="3">
    <source>
        <dbReference type="PROSITE" id="PS50222"/>
    </source>
</evidence>
<comment type="caution">
    <text evidence="4">The sequence shown here is derived from an EMBL/GenBank/DDBJ whole genome shotgun (WGS) entry which is preliminary data.</text>
</comment>
<reference evidence="4 5" key="1">
    <citation type="journal article" date="2020" name="Microorganisms">
        <title>Osmotic Adaptation and Compatible Solute Biosynthesis of Phototrophic Bacteria as Revealed from Genome Analyses.</title>
        <authorList>
            <person name="Imhoff J.F."/>
            <person name="Rahn T."/>
            <person name="Kunzel S."/>
            <person name="Keller A."/>
            <person name="Neulinger S.C."/>
        </authorList>
    </citation>
    <scope>NUCLEOTIDE SEQUENCE [LARGE SCALE GENOMIC DNA]</scope>
    <source>
        <strain evidence="4 5">DSM 6210</strain>
    </source>
</reference>
<dbReference type="Gene3D" id="1.10.238.10">
    <property type="entry name" value="EF-hand"/>
    <property type="match status" value="1"/>
</dbReference>
<evidence type="ECO:0000256" key="2">
    <source>
        <dbReference type="SAM" id="SignalP"/>
    </source>
</evidence>
<sequence>MLRKALILTTLSTCPLAATPMVLAQGKPQMPKPMSFEEADQNGNGTITEDEFFQARAERLAQRSEQGYRMRMVSRAPDFDDLDLDGDGSVGPDEFEQAQSRHRQEMGERRMGGGMGRDKSGGSS</sequence>
<feature type="region of interest" description="Disordered" evidence="1">
    <location>
        <begin position="74"/>
        <end position="124"/>
    </location>
</feature>
<feature type="chain" id="PRO_5046345438" description="EF-hand domain-containing protein" evidence="2">
    <location>
        <begin position="25"/>
        <end position="124"/>
    </location>
</feature>